<feature type="domain" description="Response regulatory" evidence="3">
    <location>
        <begin position="4"/>
        <end position="80"/>
    </location>
</feature>
<protein>
    <recommendedName>
        <fullName evidence="3">Response regulatory domain-containing protein</fullName>
    </recommendedName>
</protein>
<keyword evidence="1" id="KW-0597">Phosphoprotein</keyword>
<feature type="modified residue" description="4-aspartylphosphate" evidence="1">
    <location>
        <position position="78"/>
    </location>
</feature>
<evidence type="ECO:0000256" key="1">
    <source>
        <dbReference type="PROSITE-ProRule" id="PRU00169"/>
    </source>
</evidence>
<sequence>MDRKVLLIEDESLIREIVGDYFKREQWIVYEAENGLQALEMLEKLDADLVARSSSHQSDEACRRNRRERRAPSEFLADFH</sequence>
<proteinExistence type="predicted"/>
<feature type="region of interest" description="Disordered" evidence="2">
    <location>
        <begin position="53"/>
        <end position="80"/>
    </location>
</feature>
<dbReference type="EMBL" id="BMHE01000003">
    <property type="protein sequence ID" value="GGI44959.1"/>
    <property type="molecule type" value="Genomic_DNA"/>
</dbReference>
<organism evidence="4 5">
    <name type="scientific">Paenibacillus marchantiophytorum</name>
    <dbReference type="NCBI Taxonomy" id="1619310"/>
    <lineage>
        <taxon>Bacteria</taxon>
        <taxon>Bacillati</taxon>
        <taxon>Bacillota</taxon>
        <taxon>Bacilli</taxon>
        <taxon>Bacillales</taxon>
        <taxon>Paenibacillaceae</taxon>
        <taxon>Paenibacillus</taxon>
    </lineage>
</organism>
<dbReference type="InterPro" id="IPR001789">
    <property type="entry name" value="Sig_transdc_resp-reg_receiver"/>
</dbReference>
<dbReference type="SUPFAM" id="SSF52172">
    <property type="entry name" value="CheY-like"/>
    <property type="match status" value="1"/>
</dbReference>
<dbReference type="PROSITE" id="PS50110">
    <property type="entry name" value="RESPONSE_REGULATORY"/>
    <property type="match status" value="1"/>
</dbReference>
<reference evidence="5" key="1">
    <citation type="journal article" date="2019" name="Int. J. Syst. Evol. Microbiol.">
        <title>The Global Catalogue of Microorganisms (GCM) 10K type strain sequencing project: providing services to taxonomists for standard genome sequencing and annotation.</title>
        <authorList>
            <consortium name="The Broad Institute Genomics Platform"/>
            <consortium name="The Broad Institute Genome Sequencing Center for Infectious Disease"/>
            <person name="Wu L."/>
            <person name="Ma J."/>
        </authorList>
    </citation>
    <scope>NUCLEOTIDE SEQUENCE [LARGE SCALE GENOMIC DNA]</scope>
    <source>
        <strain evidence="5">CGMCC 1.15043</strain>
    </source>
</reference>
<comment type="caution">
    <text evidence="4">The sequence shown here is derived from an EMBL/GenBank/DDBJ whole genome shotgun (WGS) entry which is preliminary data.</text>
</comment>
<dbReference type="Gene3D" id="3.40.50.2300">
    <property type="match status" value="1"/>
</dbReference>
<evidence type="ECO:0000259" key="3">
    <source>
        <dbReference type="PROSITE" id="PS50110"/>
    </source>
</evidence>
<dbReference type="Pfam" id="PF00072">
    <property type="entry name" value="Response_reg"/>
    <property type="match status" value="1"/>
</dbReference>
<keyword evidence="5" id="KW-1185">Reference proteome</keyword>
<dbReference type="Proteomes" id="UP000615455">
    <property type="component" value="Unassembled WGS sequence"/>
</dbReference>
<evidence type="ECO:0000313" key="5">
    <source>
        <dbReference type="Proteomes" id="UP000615455"/>
    </source>
</evidence>
<name>A0ABQ2BS37_9BACL</name>
<dbReference type="InterPro" id="IPR011006">
    <property type="entry name" value="CheY-like_superfamily"/>
</dbReference>
<accession>A0ABQ2BS37</accession>
<evidence type="ECO:0000256" key="2">
    <source>
        <dbReference type="SAM" id="MobiDB-lite"/>
    </source>
</evidence>
<evidence type="ECO:0000313" key="4">
    <source>
        <dbReference type="EMBL" id="GGI44959.1"/>
    </source>
</evidence>
<gene>
    <name evidence="4" type="ORF">GCM10008018_09700</name>
</gene>